<dbReference type="AlphaFoldDB" id="A0A9D3Y940"/>
<dbReference type="Proteomes" id="UP000828390">
    <property type="component" value="Unassembled WGS sequence"/>
</dbReference>
<comment type="caution">
    <text evidence="2">The sequence shown here is derived from an EMBL/GenBank/DDBJ whole genome shotgun (WGS) entry which is preliminary data.</text>
</comment>
<evidence type="ECO:0000256" key="1">
    <source>
        <dbReference type="SAM" id="MobiDB-lite"/>
    </source>
</evidence>
<feature type="compositionally biased region" description="Basic and acidic residues" evidence="1">
    <location>
        <begin position="47"/>
        <end position="56"/>
    </location>
</feature>
<accession>A0A9D3Y940</accession>
<protein>
    <submittedName>
        <fullName evidence="2">Uncharacterized protein</fullName>
    </submittedName>
</protein>
<organism evidence="2 3">
    <name type="scientific">Dreissena polymorpha</name>
    <name type="common">Zebra mussel</name>
    <name type="synonym">Mytilus polymorpha</name>
    <dbReference type="NCBI Taxonomy" id="45954"/>
    <lineage>
        <taxon>Eukaryota</taxon>
        <taxon>Metazoa</taxon>
        <taxon>Spiralia</taxon>
        <taxon>Lophotrochozoa</taxon>
        <taxon>Mollusca</taxon>
        <taxon>Bivalvia</taxon>
        <taxon>Autobranchia</taxon>
        <taxon>Heteroconchia</taxon>
        <taxon>Euheterodonta</taxon>
        <taxon>Imparidentia</taxon>
        <taxon>Neoheterodontei</taxon>
        <taxon>Myida</taxon>
        <taxon>Dreissenoidea</taxon>
        <taxon>Dreissenidae</taxon>
        <taxon>Dreissena</taxon>
    </lineage>
</organism>
<evidence type="ECO:0000313" key="2">
    <source>
        <dbReference type="EMBL" id="KAH3696093.1"/>
    </source>
</evidence>
<feature type="region of interest" description="Disordered" evidence="1">
    <location>
        <begin position="44"/>
        <end position="66"/>
    </location>
</feature>
<dbReference type="EMBL" id="JAIWYP010000016">
    <property type="protein sequence ID" value="KAH3696093.1"/>
    <property type="molecule type" value="Genomic_DNA"/>
</dbReference>
<keyword evidence="3" id="KW-1185">Reference proteome</keyword>
<gene>
    <name evidence="2" type="ORF">DPMN_083556</name>
</gene>
<name>A0A9D3Y940_DREPO</name>
<reference evidence="2" key="1">
    <citation type="journal article" date="2019" name="bioRxiv">
        <title>The Genome of the Zebra Mussel, Dreissena polymorpha: A Resource for Invasive Species Research.</title>
        <authorList>
            <person name="McCartney M.A."/>
            <person name="Auch B."/>
            <person name="Kono T."/>
            <person name="Mallez S."/>
            <person name="Zhang Y."/>
            <person name="Obille A."/>
            <person name="Becker A."/>
            <person name="Abrahante J.E."/>
            <person name="Garbe J."/>
            <person name="Badalamenti J.P."/>
            <person name="Herman A."/>
            <person name="Mangelson H."/>
            <person name="Liachko I."/>
            <person name="Sullivan S."/>
            <person name="Sone E.D."/>
            <person name="Koren S."/>
            <person name="Silverstein K.A.T."/>
            <person name="Beckman K.B."/>
            <person name="Gohl D.M."/>
        </authorList>
    </citation>
    <scope>NUCLEOTIDE SEQUENCE</scope>
    <source>
        <strain evidence="2">Duluth1</strain>
        <tissue evidence="2">Whole animal</tissue>
    </source>
</reference>
<proteinExistence type="predicted"/>
<sequence>MEKGANCEELLENVIGGLRVQSKVSSEPKLGKLPSIHCHLGRNPCVSEKDSKKSKDSTASQNISITAGTKVQQDSAVLPSISSVLPSISGADKGISSISNETESNSNRKKLCLQRSSLQIPPLTKTPTIVVTENGPVYKSEALLSVPGFKPTVQQTGSTLGLFEQNVSNQSNKKNSRLQESNISKRNLNESLVSNLSLSKTEVGERHGGDVSKDEQIVMAGKESEISYSGQRFGSMTESTILEEEVPVIVRRRGCTLRVKITSITDADLEEFERECSDLNSIGSAPHSPVGLRRCHDEYTSPLQLHGGIRRLQRTLSEDNKHRRDSMPSTPMGAPLPTLGFHCPPSSPSPLGHSVGALIEPTNLMRIRNTVLGQSAPSLTGAIAAGKELSFSRRSGRRVCGKVGPNKSPVLQARCPSPQLCMLEPNFEGLCKQFGSR</sequence>
<reference evidence="2" key="2">
    <citation type="submission" date="2020-11" db="EMBL/GenBank/DDBJ databases">
        <authorList>
            <person name="McCartney M.A."/>
            <person name="Auch B."/>
            <person name="Kono T."/>
            <person name="Mallez S."/>
            <person name="Becker A."/>
            <person name="Gohl D.M."/>
            <person name="Silverstein K.A.T."/>
            <person name="Koren S."/>
            <person name="Bechman K.B."/>
            <person name="Herman A."/>
            <person name="Abrahante J.E."/>
            <person name="Garbe J."/>
        </authorList>
    </citation>
    <scope>NUCLEOTIDE SEQUENCE</scope>
    <source>
        <strain evidence="2">Duluth1</strain>
        <tissue evidence="2">Whole animal</tissue>
    </source>
</reference>
<evidence type="ECO:0000313" key="3">
    <source>
        <dbReference type="Proteomes" id="UP000828390"/>
    </source>
</evidence>